<dbReference type="PROSITE" id="PS51372">
    <property type="entry name" value="PRD_2"/>
    <property type="match status" value="1"/>
</dbReference>
<dbReference type="PANTHER" id="PTHR30185:SF15">
    <property type="entry name" value="CRYPTIC BETA-GLUCOSIDE BGL OPERON ANTITERMINATOR"/>
    <property type="match status" value="1"/>
</dbReference>
<keyword evidence="2" id="KW-0694">RNA-binding</keyword>
<keyword evidence="4" id="KW-0010">Activator</keyword>
<organism evidence="8 9">
    <name type="scientific">Bacillus bingmayongensis</name>
    <dbReference type="NCBI Taxonomy" id="1150157"/>
    <lineage>
        <taxon>Bacteria</taxon>
        <taxon>Bacillati</taxon>
        <taxon>Bacillota</taxon>
        <taxon>Bacilli</taxon>
        <taxon>Bacillales</taxon>
        <taxon>Bacillaceae</taxon>
        <taxon>Bacillus</taxon>
    </lineage>
</organism>
<feature type="domain" description="PRD" evidence="7">
    <location>
        <begin position="65"/>
        <end position="127"/>
    </location>
</feature>
<dbReference type="Proteomes" id="UP001291930">
    <property type="component" value="Unassembled WGS sequence"/>
</dbReference>
<evidence type="ECO:0000259" key="7">
    <source>
        <dbReference type="PROSITE" id="PS51372"/>
    </source>
</evidence>
<dbReference type="Pfam" id="PF00874">
    <property type="entry name" value="PRD"/>
    <property type="match status" value="1"/>
</dbReference>
<gene>
    <name evidence="8" type="ORF">U2I54_28420</name>
</gene>
<dbReference type="InterPro" id="IPR036650">
    <property type="entry name" value="CAT_RNA-bd_dom_sf"/>
</dbReference>
<evidence type="ECO:0000256" key="3">
    <source>
        <dbReference type="ARBA" id="ARBA00023015"/>
    </source>
</evidence>
<dbReference type="InterPro" id="IPR050661">
    <property type="entry name" value="BglG_antiterminators"/>
</dbReference>
<dbReference type="InterPro" id="IPR004341">
    <property type="entry name" value="CAT_RNA-bd_dom"/>
</dbReference>
<keyword evidence="1" id="KW-0677">Repeat</keyword>
<dbReference type="Gene3D" id="1.10.1790.10">
    <property type="entry name" value="PRD domain"/>
    <property type="match status" value="1"/>
</dbReference>
<feature type="non-terminal residue" evidence="8">
    <location>
        <position position="127"/>
    </location>
</feature>
<dbReference type="SMART" id="SM01061">
    <property type="entry name" value="CAT_RBD"/>
    <property type="match status" value="1"/>
</dbReference>
<keyword evidence="9" id="KW-1185">Reference proteome</keyword>
<evidence type="ECO:0000256" key="6">
    <source>
        <dbReference type="ARBA" id="ARBA00038510"/>
    </source>
</evidence>
<dbReference type="SUPFAM" id="SSF50151">
    <property type="entry name" value="SacY-like RNA-binding domain"/>
    <property type="match status" value="1"/>
</dbReference>
<dbReference type="RefSeq" id="WP_374219944.1">
    <property type="nucleotide sequence ID" value="NZ_JAXOVW010000255.1"/>
</dbReference>
<evidence type="ECO:0000256" key="4">
    <source>
        <dbReference type="ARBA" id="ARBA00023159"/>
    </source>
</evidence>
<sequence>MKIAKIINNNVISAFNDQNEELVVMGRGMGFQKKIGGAVDKDKIEKIFKLHNKDVSEKFKTLLYEIPIEYMEVSEEIITYAKEKLGKKLNESIYVSLTDHIHFAIERNKKGIDIKNALLWEIKRLYK</sequence>
<dbReference type="InterPro" id="IPR001550">
    <property type="entry name" value="Transcrpt_antitermin_CS"/>
</dbReference>
<keyword evidence="5" id="KW-0804">Transcription</keyword>
<keyword evidence="3" id="KW-0805">Transcription regulation</keyword>
<dbReference type="PROSITE" id="PS00654">
    <property type="entry name" value="PRD_1"/>
    <property type="match status" value="1"/>
</dbReference>
<dbReference type="InterPro" id="IPR011608">
    <property type="entry name" value="PRD"/>
</dbReference>
<evidence type="ECO:0000256" key="5">
    <source>
        <dbReference type="ARBA" id="ARBA00023163"/>
    </source>
</evidence>
<evidence type="ECO:0000313" key="8">
    <source>
        <dbReference type="EMBL" id="MDZ5610796.1"/>
    </source>
</evidence>
<evidence type="ECO:0000256" key="1">
    <source>
        <dbReference type="ARBA" id="ARBA00022737"/>
    </source>
</evidence>
<reference evidence="9" key="1">
    <citation type="submission" date="2023-11" db="EMBL/GenBank/DDBJ databases">
        <title>Genome Sequence of Bacillus pseudomycoides stain BUPM19.</title>
        <authorList>
            <person name="Farhat A."/>
        </authorList>
    </citation>
    <scope>NUCLEOTIDE SEQUENCE [LARGE SCALE GENOMIC DNA]</scope>
    <source>
        <strain evidence="9">BUPM19</strain>
    </source>
</reference>
<dbReference type="EMBL" id="JAXOVW010000255">
    <property type="protein sequence ID" value="MDZ5610796.1"/>
    <property type="molecule type" value="Genomic_DNA"/>
</dbReference>
<comment type="caution">
    <text evidence="8">The sequence shown here is derived from an EMBL/GenBank/DDBJ whole genome shotgun (WGS) entry which is preliminary data.</text>
</comment>
<evidence type="ECO:0000313" key="9">
    <source>
        <dbReference type="Proteomes" id="UP001291930"/>
    </source>
</evidence>
<dbReference type="SUPFAM" id="SSF63520">
    <property type="entry name" value="PTS-regulatory domain, PRD"/>
    <property type="match status" value="1"/>
</dbReference>
<proteinExistence type="inferred from homology"/>
<dbReference type="PANTHER" id="PTHR30185">
    <property type="entry name" value="CRYPTIC BETA-GLUCOSIDE BGL OPERON ANTITERMINATOR"/>
    <property type="match status" value="1"/>
</dbReference>
<comment type="similarity">
    <text evidence="6">Belongs to the transcriptional antiterminator BglG family.</text>
</comment>
<dbReference type="Pfam" id="PF03123">
    <property type="entry name" value="CAT_RBD"/>
    <property type="match status" value="1"/>
</dbReference>
<accession>A0ABU5K6B4</accession>
<dbReference type="Gene3D" id="2.30.24.10">
    <property type="entry name" value="CAT RNA-binding domain"/>
    <property type="match status" value="1"/>
</dbReference>
<protein>
    <submittedName>
        <fullName evidence="8">CAT RNA binding domain-containing protein</fullName>
    </submittedName>
</protein>
<name>A0ABU5K6B4_9BACI</name>
<dbReference type="InterPro" id="IPR036634">
    <property type="entry name" value="PRD_sf"/>
</dbReference>
<evidence type="ECO:0000256" key="2">
    <source>
        <dbReference type="ARBA" id="ARBA00022884"/>
    </source>
</evidence>